<dbReference type="EMBL" id="VVUY01000003">
    <property type="protein sequence ID" value="KAA2562933.1"/>
    <property type="molecule type" value="Genomic_DNA"/>
</dbReference>
<evidence type="ECO:0000313" key="6">
    <source>
        <dbReference type="EMBL" id="KAA2562933.1"/>
    </source>
</evidence>
<organism evidence="8 9">
    <name type="scientific">Alistipes onderdonkii</name>
    <dbReference type="NCBI Taxonomy" id="328813"/>
    <lineage>
        <taxon>Bacteria</taxon>
        <taxon>Pseudomonadati</taxon>
        <taxon>Bacteroidota</taxon>
        <taxon>Bacteroidia</taxon>
        <taxon>Bacteroidales</taxon>
        <taxon>Rikenellaceae</taxon>
        <taxon>Alistipes</taxon>
    </lineage>
</organism>
<accession>A0A1Y3QVQ8</accession>
<dbReference type="Proteomes" id="UP000322940">
    <property type="component" value="Unassembled WGS sequence"/>
</dbReference>
<dbReference type="Proteomes" id="UP000323119">
    <property type="component" value="Unassembled WGS sequence"/>
</dbReference>
<dbReference type="AlphaFoldDB" id="A0A1Y3QVQ8"/>
<evidence type="ECO:0000313" key="8">
    <source>
        <dbReference type="EMBL" id="OUN03763.1"/>
    </source>
</evidence>
<dbReference type="PANTHER" id="PTHR43088">
    <property type="entry name" value="SUBUNIT OF PYRUVATE:FLAVODOXIN OXIDOREDUCTASE-RELATED"/>
    <property type="match status" value="1"/>
</dbReference>
<comment type="caution">
    <text evidence="8">The sequence shown here is derived from an EMBL/GenBank/DDBJ whole genome shotgun (WGS) entry which is preliminary data.</text>
</comment>
<feature type="domain" description="Pyruvate flavodoxin/ferredoxin oxidoreductase pyrimidine binding" evidence="3">
    <location>
        <begin position="17"/>
        <end position="198"/>
    </location>
</feature>
<evidence type="ECO:0000313" key="11">
    <source>
        <dbReference type="Proteomes" id="UP000323119"/>
    </source>
</evidence>
<dbReference type="RefSeq" id="WP_018695837.1">
    <property type="nucleotide sequence ID" value="NZ_AP025562.1"/>
</dbReference>
<feature type="domain" description="Pyruvate:ferredoxin oxidoreductase core" evidence="4">
    <location>
        <begin position="258"/>
        <end position="353"/>
    </location>
</feature>
<evidence type="ECO:0000313" key="9">
    <source>
        <dbReference type="Proteomes" id="UP000195772"/>
    </source>
</evidence>
<keyword evidence="1" id="KW-0560">Oxidoreductase</keyword>
<feature type="coiled-coil region" evidence="2">
    <location>
        <begin position="219"/>
        <end position="253"/>
    </location>
</feature>
<dbReference type="Gene3D" id="3.40.50.970">
    <property type="match status" value="1"/>
</dbReference>
<dbReference type="OrthoDB" id="9794954at2"/>
<dbReference type="Proteomes" id="UP000195772">
    <property type="component" value="Unassembled WGS sequence"/>
</dbReference>
<dbReference type="EMBL" id="JANGBQ010000014">
    <property type="protein sequence ID" value="MCQ5083299.1"/>
    <property type="molecule type" value="Genomic_DNA"/>
</dbReference>
<dbReference type="InterPro" id="IPR002880">
    <property type="entry name" value="Pyrv_Fd/Flavodoxin_OxRdtase_N"/>
</dbReference>
<reference evidence="10 11" key="3">
    <citation type="journal article" date="2019" name="Nat. Med.">
        <title>A library of human gut bacterial isolates paired with longitudinal multiomics data enables mechanistic microbiome research.</title>
        <authorList>
            <person name="Poyet M."/>
            <person name="Groussin M."/>
            <person name="Gibbons S.M."/>
            <person name="Avila-Pacheco J."/>
            <person name="Jiang X."/>
            <person name="Kearney S.M."/>
            <person name="Perrotta A.R."/>
            <person name="Berdy B."/>
            <person name="Zhao S."/>
            <person name="Lieberman T.D."/>
            <person name="Swanson P.K."/>
            <person name="Smith M."/>
            <person name="Roesemann S."/>
            <person name="Alexander J.E."/>
            <person name="Rich S.A."/>
            <person name="Livny J."/>
            <person name="Vlamakis H."/>
            <person name="Clish C."/>
            <person name="Bullock K."/>
            <person name="Deik A."/>
            <person name="Scott J."/>
            <person name="Pierce K.A."/>
            <person name="Xavier R.J."/>
            <person name="Alm E.J."/>
        </authorList>
    </citation>
    <scope>NUCLEOTIDE SEQUENCE [LARGE SCALE GENOMIC DNA]</scope>
    <source>
        <strain evidence="6 11">BIOML-A204</strain>
        <strain evidence="5 10">BIOML-A266</strain>
    </source>
</reference>
<dbReference type="eggNOG" id="COG0674">
    <property type="taxonomic scope" value="Bacteria"/>
</dbReference>
<dbReference type="PANTHER" id="PTHR43088:SF1">
    <property type="entry name" value="SUBUNIT OF PYRUVATE:FLAVODOXIN OXIDOREDUCTASE"/>
    <property type="match status" value="1"/>
</dbReference>
<dbReference type="InterPro" id="IPR033412">
    <property type="entry name" value="PFOR_II"/>
</dbReference>
<sequence>MAEKEVKLMKGNEVIAHAAIRYGCDGYFGYPITPQSEVMETLMELKPWETTGMVVLQAESEISSINMVYGGASTGKRVMTSSSSPGISLMSEGLSYLAGAELPCLVINCQRGGPGLGTIQPSQGDYFQACKGGGHGDFHMIVLAPNSVQEMHDHVAEAFDLAFKYRNPAMILADGAIGQMMEKVVLAPQRPRKTDEEIAAECRSWATYGKPADRKRNIVTSLELQSEKMEIINKRLQEKYKALEENEVRYEEIGCDDADYVIVAFGSSARICSATVEMARAEGLKVGLLRPITLYPFPKKPLAELAARGVKGFLSAELNAGQMVEDVRLAVNGVAPVEHFGRQGGMMFAPDEVLAALKEKLIKK</sequence>
<reference evidence="9" key="1">
    <citation type="submission" date="2017-04" db="EMBL/GenBank/DDBJ databases">
        <title>Function of individual gut microbiota members based on whole genome sequencing of pure cultures obtained from chicken caecum.</title>
        <authorList>
            <person name="Medvecky M."/>
            <person name="Cejkova D."/>
            <person name="Polansky O."/>
            <person name="Karasova D."/>
            <person name="Kubasova T."/>
            <person name="Cizek A."/>
            <person name="Rychlik I."/>
        </authorList>
    </citation>
    <scope>NUCLEOTIDE SEQUENCE [LARGE SCALE GENOMIC DNA]</scope>
    <source>
        <strain evidence="9">An90</strain>
    </source>
</reference>
<evidence type="ECO:0000259" key="3">
    <source>
        <dbReference type="Pfam" id="PF01855"/>
    </source>
</evidence>
<name>A0A1Y3QVQ8_9BACT</name>
<dbReference type="Gene3D" id="3.40.50.920">
    <property type="match status" value="1"/>
</dbReference>
<reference evidence="7" key="4">
    <citation type="submission" date="2022-06" db="EMBL/GenBank/DDBJ databases">
        <title>Isolation of gut microbiota from human fecal samples.</title>
        <authorList>
            <person name="Pamer E.G."/>
            <person name="Barat B."/>
            <person name="Waligurski E."/>
            <person name="Medina S."/>
            <person name="Paddock L."/>
            <person name="Mostad J."/>
        </authorList>
    </citation>
    <scope>NUCLEOTIDE SEQUENCE</scope>
    <source>
        <strain evidence="7">DFI.6.22</strain>
    </source>
</reference>
<evidence type="ECO:0000313" key="10">
    <source>
        <dbReference type="Proteomes" id="UP000322940"/>
    </source>
</evidence>
<protein>
    <submittedName>
        <fullName evidence="8">3-methyl-2-oxobutanoate dehydrogenase subunit VorB</fullName>
    </submittedName>
</protein>
<evidence type="ECO:0000313" key="7">
    <source>
        <dbReference type="EMBL" id="MCQ5083299.1"/>
    </source>
</evidence>
<evidence type="ECO:0000256" key="2">
    <source>
        <dbReference type="SAM" id="Coils"/>
    </source>
</evidence>
<dbReference type="GO" id="GO:0016491">
    <property type="term" value="F:oxidoreductase activity"/>
    <property type="evidence" value="ECO:0007669"/>
    <property type="project" value="UniProtKB-KW"/>
</dbReference>
<dbReference type="Pfam" id="PF01855">
    <property type="entry name" value="POR_N"/>
    <property type="match status" value="1"/>
</dbReference>
<dbReference type="InterPro" id="IPR029061">
    <property type="entry name" value="THDP-binding"/>
</dbReference>
<evidence type="ECO:0000256" key="1">
    <source>
        <dbReference type="ARBA" id="ARBA00023002"/>
    </source>
</evidence>
<dbReference type="Proteomes" id="UP001205035">
    <property type="component" value="Unassembled WGS sequence"/>
</dbReference>
<evidence type="ECO:0000313" key="5">
    <source>
        <dbReference type="EMBL" id="KAA2376486.1"/>
    </source>
</evidence>
<dbReference type="NCBIfam" id="NF005507">
    <property type="entry name" value="PRK07119.1"/>
    <property type="match status" value="1"/>
</dbReference>
<dbReference type="EMBL" id="NFHB01000003">
    <property type="protein sequence ID" value="OUN03763.1"/>
    <property type="molecule type" value="Genomic_DNA"/>
</dbReference>
<dbReference type="InterPro" id="IPR009014">
    <property type="entry name" value="Transketo_C/PFOR_II"/>
</dbReference>
<dbReference type="SUPFAM" id="SSF52518">
    <property type="entry name" value="Thiamin diphosphate-binding fold (THDP-binding)"/>
    <property type="match status" value="1"/>
</dbReference>
<dbReference type="EMBL" id="VVXH01000015">
    <property type="protein sequence ID" value="KAA2376486.1"/>
    <property type="molecule type" value="Genomic_DNA"/>
</dbReference>
<dbReference type="CDD" id="cd07034">
    <property type="entry name" value="TPP_PYR_PFOR_IOR-alpha_like"/>
    <property type="match status" value="1"/>
</dbReference>
<dbReference type="GeneID" id="59809930"/>
<gene>
    <name evidence="8" type="ORF">B5G41_04665</name>
    <name evidence="6" type="ORF">F2S36_03780</name>
    <name evidence="5" type="ORF">F2Y10_12800</name>
    <name evidence="7" type="ORF">NE651_10400</name>
</gene>
<dbReference type="InterPro" id="IPR052368">
    <property type="entry name" value="2-oxoacid_oxidoreductase"/>
</dbReference>
<dbReference type="SUPFAM" id="SSF52922">
    <property type="entry name" value="TK C-terminal domain-like"/>
    <property type="match status" value="1"/>
</dbReference>
<keyword evidence="2" id="KW-0175">Coiled coil</keyword>
<proteinExistence type="predicted"/>
<evidence type="ECO:0000259" key="4">
    <source>
        <dbReference type="Pfam" id="PF17147"/>
    </source>
</evidence>
<reference evidence="8" key="2">
    <citation type="journal article" date="2018" name="BMC Genomics">
        <title>Whole genome sequencing and function prediction of 133 gut anaerobes isolated from chicken caecum in pure cultures.</title>
        <authorList>
            <person name="Medvecky M."/>
            <person name="Cejkova D."/>
            <person name="Polansky O."/>
            <person name="Karasova D."/>
            <person name="Kubasova T."/>
            <person name="Cizek A."/>
            <person name="Rychlik I."/>
        </authorList>
    </citation>
    <scope>NUCLEOTIDE SEQUENCE</scope>
    <source>
        <strain evidence="8">An90</strain>
    </source>
</reference>
<dbReference type="Pfam" id="PF17147">
    <property type="entry name" value="PFOR_II"/>
    <property type="match status" value="1"/>
</dbReference>